<dbReference type="InterPro" id="IPR035979">
    <property type="entry name" value="RBD_domain_sf"/>
</dbReference>
<dbReference type="Gene3D" id="3.30.70.330">
    <property type="match status" value="1"/>
</dbReference>
<dbReference type="InterPro" id="IPR050907">
    <property type="entry name" value="SRSF"/>
</dbReference>
<keyword evidence="1" id="KW-0694">RNA-binding</keyword>
<dbReference type="FunFam" id="3.30.70.330:FF:000827">
    <property type="entry name" value="Related to pre-mRNA splicing factor"/>
    <property type="match status" value="1"/>
</dbReference>
<evidence type="ECO:0000313" key="4">
    <source>
        <dbReference type="EMBL" id="CCF47902.1"/>
    </source>
</evidence>
<dbReference type="STRING" id="1128400.I2FLV9"/>
<feature type="compositionally biased region" description="Basic and acidic residues" evidence="2">
    <location>
        <begin position="236"/>
        <end position="246"/>
    </location>
</feature>
<organism evidence="4 5">
    <name type="scientific">Ustilago hordei</name>
    <name type="common">Barley covered smut fungus</name>
    <dbReference type="NCBI Taxonomy" id="120017"/>
    <lineage>
        <taxon>Eukaryota</taxon>
        <taxon>Fungi</taxon>
        <taxon>Dikarya</taxon>
        <taxon>Basidiomycota</taxon>
        <taxon>Ustilaginomycotina</taxon>
        <taxon>Ustilaginomycetes</taxon>
        <taxon>Ustilaginales</taxon>
        <taxon>Ustilaginaceae</taxon>
        <taxon>Ustilago</taxon>
    </lineage>
</organism>
<feature type="region of interest" description="Disordered" evidence="2">
    <location>
        <begin position="118"/>
        <end position="280"/>
    </location>
</feature>
<feature type="region of interest" description="Disordered" evidence="2">
    <location>
        <begin position="1"/>
        <end position="46"/>
    </location>
</feature>
<evidence type="ECO:0000313" key="5">
    <source>
        <dbReference type="Proteomes" id="UP000006174"/>
    </source>
</evidence>
<keyword evidence="5" id="KW-1185">Reference proteome</keyword>
<dbReference type="Pfam" id="PF00076">
    <property type="entry name" value="RRM_1"/>
    <property type="match status" value="1"/>
</dbReference>
<feature type="domain" description="RRM" evidence="3">
    <location>
        <begin position="40"/>
        <end position="117"/>
    </location>
</feature>
<dbReference type="HOGENOM" id="CLU_994651_0_0_1"/>
<feature type="compositionally biased region" description="Basic and acidic residues" evidence="2">
    <location>
        <begin position="1"/>
        <end position="37"/>
    </location>
</feature>
<evidence type="ECO:0000259" key="3">
    <source>
        <dbReference type="PROSITE" id="PS50102"/>
    </source>
</evidence>
<reference evidence="4 5" key="1">
    <citation type="journal article" date="2012" name="Plant Cell">
        <title>Genome comparison of barley and maize smut fungi reveals targeted loss of RNA silencing components and species-specific presence of transposable elements.</title>
        <authorList>
            <person name="Laurie J.D."/>
            <person name="Ali S."/>
            <person name="Linning R."/>
            <person name="Mannhaupt G."/>
            <person name="Wong P."/>
            <person name="Gueldener U."/>
            <person name="Muensterkoetter M."/>
            <person name="Moore R."/>
            <person name="Kahmann R."/>
            <person name="Bakkeren G."/>
            <person name="Schirawski J."/>
        </authorList>
    </citation>
    <scope>NUCLEOTIDE SEQUENCE [LARGE SCALE GENOMIC DNA]</scope>
    <source>
        <strain evidence="5">Uh4875-4</strain>
    </source>
</reference>
<comment type="caution">
    <text evidence="4">The sequence shown here is derived from an EMBL/GenBank/DDBJ whole genome shotgun (WGS) entry which is preliminary data.</text>
</comment>
<dbReference type="PROSITE" id="PS50102">
    <property type="entry name" value="RRM"/>
    <property type="match status" value="1"/>
</dbReference>
<feature type="compositionally biased region" description="Pro residues" evidence="2">
    <location>
        <begin position="130"/>
        <end position="139"/>
    </location>
</feature>
<protein>
    <submittedName>
        <fullName evidence="4">Related to pre-mRNA splicing factor</fullName>
    </submittedName>
</protein>
<feature type="compositionally biased region" description="Basic and acidic residues" evidence="2">
    <location>
        <begin position="144"/>
        <end position="155"/>
    </location>
</feature>
<gene>
    <name evidence="4" type="ORF">UHOR_04033</name>
</gene>
<name>I2FLV9_USTHO</name>
<evidence type="ECO:0000256" key="2">
    <source>
        <dbReference type="SAM" id="MobiDB-lite"/>
    </source>
</evidence>
<dbReference type="InterPro" id="IPR012677">
    <property type="entry name" value="Nucleotide-bd_a/b_plait_sf"/>
</dbReference>
<accession>I2FLV9</accession>
<dbReference type="Proteomes" id="UP000006174">
    <property type="component" value="Unassembled WGS sequence"/>
</dbReference>
<feature type="compositionally biased region" description="Basic and acidic residues" evidence="2">
    <location>
        <begin position="176"/>
        <end position="228"/>
    </location>
</feature>
<dbReference type="PANTHER" id="PTHR23147">
    <property type="entry name" value="SERINE/ARGININE RICH SPLICING FACTOR"/>
    <property type="match status" value="1"/>
</dbReference>
<dbReference type="eggNOG" id="ENOG502S4TA">
    <property type="taxonomic scope" value="Eukaryota"/>
</dbReference>
<dbReference type="EMBL" id="CAGI01000012">
    <property type="protein sequence ID" value="CCF47902.1"/>
    <property type="molecule type" value="Genomic_DNA"/>
</dbReference>
<dbReference type="GO" id="GO:0003723">
    <property type="term" value="F:RNA binding"/>
    <property type="evidence" value="ECO:0007669"/>
    <property type="project" value="UniProtKB-UniRule"/>
</dbReference>
<proteinExistence type="predicted"/>
<evidence type="ECO:0000256" key="1">
    <source>
        <dbReference type="PROSITE-ProRule" id="PRU00176"/>
    </source>
</evidence>
<dbReference type="InterPro" id="IPR000504">
    <property type="entry name" value="RRM_dom"/>
</dbReference>
<dbReference type="SMART" id="SM00360">
    <property type="entry name" value="RRM"/>
    <property type="match status" value="1"/>
</dbReference>
<dbReference type="OMA" id="CSPADHR"/>
<sequence>MSGRGYDRGYDRDDRDDRRGGRADRPPRGGRDSRDRAPPTTLFVAGFPPNMRAKDLAYEFERMGPLIRCDIPALKSTSATPYAFVEFEDPRDADAAFRDMHGMRFGRHEISIQFAKNAPSANWRFDGPSRGPPPPPPPAFGGRGGRDSRDDRGSSRSDLPPPPPRPKLTAEEQEEADRSAEERARRRAALRRERSPEPRRDNDADYAEDRRSSSRRDDDADREQRHGNGDSATNGKDAEEAAPKDEAMDEAANGNKNAVDAGEENKAEEADGNAGWVSNE</sequence>
<dbReference type="SUPFAM" id="SSF54928">
    <property type="entry name" value="RNA-binding domain, RBD"/>
    <property type="match status" value="1"/>
</dbReference>
<dbReference type="AlphaFoldDB" id="I2FLV9"/>